<feature type="transmembrane region" description="Helical" evidence="1">
    <location>
        <begin position="16"/>
        <end position="35"/>
    </location>
</feature>
<comment type="caution">
    <text evidence="3">The sequence shown here is derived from an EMBL/GenBank/DDBJ whole genome shotgun (WGS) entry which is preliminary data.</text>
</comment>
<dbReference type="Gene3D" id="3.40.50.10300">
    <property type="entry name" value="CoaB-like"/>
    <property type="match status" value="2"/>
</dbReference>
<dbReference type="InterPro" id="IPR007085">
    <property type="entry name" value="DNA/pantothenate-metab_flavo_C"/>
</dbReference>
<organism evidence="3">
    <name type="scientific">sediment metagenome</name>
    <dbReference type="NCBI Taxonomy" id="749907"/>
    <lineage>
        <taxon>unclassified sequences</taxon>
        <taxon>metagenomes</taxon>
        <taxon>ecological metagenomes</taxon>
    </lineage>
</organism>
<dbReference type="EMBL" id="ADZX01000494">
    <property type="protein sequence ID" value="EFK96411.1"/>
    <property type="molecule type" value="Genomic_DNA"/>
</dbReference>
<dbReference type="Pfam" id="PF04127">
    <property type="entry name" value="DFP"/>
    <property type="match status" value="2"/>
</dbReference>
<keyword evidence="1" id="KW-0472">Membrane</keyword>
<dbReference type="GO" id="GO:0003824">
    <property type="term" value="F:catalytic activity"/>
    <property type="evidence" value="ECO:0007669"/>
    <property type="project" value="UniProtKB-ARBA"/>
</dbReference>
<evidence type="ECO:0000256" key="1">
    <source>
        <dbReference type="SAM" id="Phobius"/>
    </source>
</evidence>
<name>D9PJ56_9ZZZZ</name>
<feature type="domain" description="DNA/pantothenate metabolism flavoprotein C-terminal" evidence="2">
    <location>
        <begin position="43"/>
        <end position="251"/>
    </location>
</feature>
<evidence type="ECO:0000313" key="3">
    <source>
        <dbReference type="EMBL" id="EFK96411.1"/>
    </source>
</evidence>
<keyword evidence="1" id="KW-0812">Transmembrane</keyword>
<dbReference type="InterPro" id="IPR035929">
    <property type="entry name" value="CoaB-like_sf"/>
</dbReference>
<reference evidence="3" key="1">
    <citation type="submission" date="2010-07" db="EMBL/GenBank/DDBJ databases">
        <authorList>
            <consortium name="CONSOLIDER consortium CSD2007-00005"/>
            <person name="Guazzaroni M.-E."/>
            <person name="Richter M."/>
            <person name="Garcia-Salamanca A."/>
            <person name="Yarza P."/>
            <person name="Ferrer M."/>
        </authorList>
    </citation>
    <scope>NUCLEOTIDE SEQUENCE</scope>
</reference>
<proteinExistence type="predicted"/>
<feature type="transmembrane region" description="Helical" evidence="1">
    <location>
        <begin position="466"/>
        <end position="486"/>
    </location>
</feature>
<dbReference type="AlphaFoldDB" id="D9PJ56"/>
<feature type="transmembrane region" description="Helical" evidence="1">
    <location>
        <begin position="492"/>
        <end position="511"/>
    </location>
</feature>
<sequence>MGIIPAQYKDSLMGSYGIWVMSVAAISAYPLGAWLKRRAEKMNGLTVIVSAGPNQEQIPGMEEYITNPASGKQGFEIARAAAERGAKVLLITGPTYLKTPAGVARIDVRSAREMEEAVHTYIGKADIYISAAAVADFRPATIEELEGGILAVTLARNPDILEGVGKLKAKKYKDLIVVGFAAETMGKAQMIKEAQAKVARKNLDFICANKINEPGAGFGGDMNKVVFITPDTAEHFTGSKYKIGNKILNRALETRRLKRIRSAATRADEQLVAAQKTIEAKGAQHERYPPFLSFRGKTVLITAGSTREHVDPIRFVSRPSDIEFPYTVAKYALRFSARVILITGPSHVAFPQGVILIKVKSAEEMAVRIREQLSITDVFIDLAQTCALKALSTADQKLKKAQQEDLVWYFTRTTDMKSIAQEFPGIQHFSWKDLEVSSPIEYRLLEFIILFYRRAEAHTARHFKMLSVYIGLSVLPFVAITAMTMNVLPRSIAGWTAASVATIFLVVTVFVNSVRFRTSKFIQQLFAITGSLLEQGEYQIVLSNIEQLRELRPHFWGVTVKVYPVFILVLSEALMKTGDWLEAKKVLEYGMDIIARAAEKAAAKDELKNLLWYSEEILDAMEQTMQTPKVRFEILISEFKKYAIGHVIFMKFYLQEVKEAILEGKTDDPRVLLGQKIDSSFNKLLADLDGEYGNGGYVIGEN</sequence>
<dbReference type="SUPFAM" id="SSF102645">
    <property type="entry name" value="CoaB-like"/>
    <property type="match status" value="2"/>
</dbReference>
<dbReference type="GO" id="GO:0015937">
    <property type="term" value="P:coenzyme A biosynthetic process"/>
    <property type="evidence" value="ECO:0007669"/>
    <property type="project" value="UniProtKB-ARBA"/>
</dbReference>
<gene>
    <name evidence="3" type="ORF">LDC_1565</name>
</gene>
<feature type="domain" description="DNA/pantothenate metabolism flavoprotein C-terminal" evidence="2">
    <location>
        <begin position="295"/>
        <end position="416"/>
    </location>
</feature>
<reference evidence="3" key="2">
    <citation type="journal article" date="2011" name="Microb. Ecol.">
        <title>Taxonomic and Functional Metagenomic Profiling of the Microbial Community in the Anoxic Sediment of a Sub-saline Shallow Lake (Laguna de Carrizo, Central Spain).</title>
        <authorList>
            <person name="Ferrer M."/>
            <person name="Guazzaroni M.E."/>
            <person name="Richter M."/>
            <person name="Garcia-Salamanca A."/>
            <person name="Yarza P."/>
            <person name="Suarez-Suarez A."/>
            <person name="Solano J."/>
            <person name="Alcaide M."/>
            <person name="van Dillewijn P."/>
            <person name="Molina-Henares M.A."/>
            <person name="Lopez-Cortes N."/>
            <person name="Al-Ramahi Y."/>
            <person name="Guerrero C."/>
            <person name="Acosta A."/>
            <person name="de Eugenio L.I."/>
            <person name="Martinez V."/>
            <person name="Marques S."/>
            <person name="Rojo F."/>
            <person name="Santero E."/>
            <person name="Genilloud O."/>
            <person name="Perez-Perez J."/>
            <person name="Rossello-Mora R."/>
            <person name="Ramos J.L."/>
        </authorList>
    </citation>
    <scope>NUCLEOTIDE SEQUENCE</scope>
</reference>
<protein>
    <submittedName>
        <fullName evidence="3">Coenzyme A biosynthesis bifunctional protein coaBC</fullName>
    </submittedName>
</protein>
<keyword evidence="1" id="KW-1133">Transmembrane helix</keyword>
<evidence type="ECO:0000259" key="2">
    <source>
        <dbReference type="Pfam" id="PF04127"/>
    </source>
</evidence>
<accession>D9PJ56</accession>